<evidence type="ECO:0000313" key="4">
    <source>
        <dbReference type="EMBL" id="ADP81524.1"/>
    </source>
</evidence>
<dbReference type="eggNOG" id="COG0683">
    <property type="taxonomic scope" value="Bacteria"/>
</dbReference>
<evidence type="ECO:0000256" key="1">
    <source>
        <dbReference type="ARBA" id="ARBA00010062"/>
    </source>
</evidence>
<dbReference type="STRING" id="298654.FraEuI1c_3515"/>
<comment type="similarity">
    <text evidence="1">Belongs to the leucine-binding protein family.</text>
</comment>
<sequence>MTTSSAKLPVTAKPPTPSIEDRWLRLAPIKIGWLGMEWARFEREIRMAFDEGTERGLLDRRYEFLFEQDAGLPQGTAKGGIDAFQRLVDAGCLAVVGANYTDSALALAEHANAAHVPLVSMCGTDGFHGEYCFRLGNGDVGGDPALMVNWLKRQGHRSVAVVAPWSPISEEYVRFFRQETRRLGIRVTAVEEITNATTVDELADAFGRLRAANADALAWLGYGGLVVSGAVRAALERADWDPPRIMTTAFMQYIWGFEQLEGWVGIDQWCPANPRMHRFHERFVTRFGEDPWMWPNAIPGLAYDMAATVVEALYRAPVLTGQGVKTGLERIRFMPAVTGGPNTHIAGGPFDHQMFKGDWLHYGRVRDGKLEYEGLFETTDDY</sequence>
<dbReference type="InParanoid" id="E3IZ97"/>
<dbReference type="EMBL" id="CP002299">
    <property type="protein sequence ID" value="ADP81524.1"/>
    <property type="molecule type" value="Genomic_DNA"/>
</dbReference>
<dbReference type="Gene3D" id="3.40.50.2300">
    <property type="match status" value="2"/>
</dbReference>
<name>E3IZ97_PSEI1</name>
<dbReference type="InterPro" id="IPR028081">
    <property type="entry name" value="Leu-bd"/>
</dbReference>
<dbReference type="Proteomes" id="UP000002484">
    <property type="component" value="Chromosome"/>
</dbReference>
<dbReference type="AlphaFoldDB" id="E3IZ97"/>
<dbReference type="SUPFAM" id="SSF53822">
    <property type="entry name" value="Periplasmic binding protein-like I"/>
    <property type="match status" value="1"/>
</dbReference>
<evidence type="ECO:0000259" key="3">
    <source>
        <dbReference type="Pfam" id="PF13458"/>
    </source>
</evidence>
<evidence type="ECO:0000313" key="5">
    <source>
        <dbReference type="Proteomes" id="UP000002484"/>
    </source>
</evidence>
<evidence type="ECO:0000256" key="2">
    <source>
        <dbReference type="ARBA" id="ARBA00022729"/>
    </source>
</evidence>
<feature type="domain" description="Leucine-binding protein" evidence="3">
    <location>
        <begin position="45"/>
        <end position="355"/>
    </location>
</feature>
<protein>
    <submittedName>
        <fullName evidence="4">Extracellular ligand-binding receptor</fullName>
    </submittedName>
</protein>
<accession>E3IZ97</accession>
<keyword evidence="5" id="KW-1185">Reference proteome</keyword>
<keyword evidence="4" id="KW-0675">Receptor</keyword>
<reference evidence="4 5" key="1">
    <citation type="submission" date="2010-10" db="EMBL/GenBank/DDBJ databases">
        <title>Complete sequence of Frankia sp. EuI1c.</title>
        <authorList>
            <consortium name="US DOE Joint Genome Institute"/>
            <person name="Lucas S."/>
            <person name="Copeland A."/>
            <person name="Lapidus A."/>
            <person name="Cheng J.-F."/>
            <person name="Bruce D."/>
            <person name="Goodwin L."/>
            <person name="Pitluck S."/>
            <person name="Chertkov O."/>
            <person name="Detter J.C."/>
            <person name="Han C."/>
            <person name="Tapia R."/>
            <person name="Land M."/>
            <person name="Hauser L."/>
            <person name="Jeffries C."/>
            <person name="Kyrpides N."/>
            <person name="Ivanova N."/>
            <person name="Mikhailova N."/>
            <person name="Beauchemin N."/>
            <person name="Sen A."/>
            <person name="Sur S.A."/>
            <person name="Gtari M."/>
            <person name="Wall L."/>
            <person name="Tisa L."/>
            <person name="Woyke T."/>
        </authorList>
    </citation>
    <scope>NUCLEOTIDE SEQUENCE [LARGE SCALE GENOMIC DNA]</scope>
    <source>
        <strain evidence="5">DSM 45817 / CECT 9037 / EuI1c</strain>
    </source>
</reference>
<dbReference type="HOGENOM" id="CLU_737357_0_0_11"/>
<dbReference type="InterPro" id="IPR028082">
    <property type="entry name" value="Peripla_BP_I"/>
</dbReference>
<proteinExistence type="inferred from homology"/>
<gene>
    <name evidence="4" type="ordered locus">FraEuI1c_3515</name>
</gene>
<dbReference type="CDD" id="cd06268">
    <property type="entry name" value="PBP1_ABC_transporter_LIVBP-like"/>
    <property type="match status" value="1"/>
</dbReference>
<dbReference type="InterPro" id="IPR051010">
    <property type="entry name" value="BCAA_transport"/>
</dbReference>
<dbReference type="PANTHER" id="PTHR30483:SF6">
    <property type="entry name" value="PERIPLASMIC BINDING PROTEIN OF ABC TRANSPORTER FOR NATURAL AMINO ACIDS"/>
    <property type="match status" value="1"/>
</dbReference>
<organism evidence="4 5">
    <name type="scientific">Pseudofrankia inefficax (strain DSM 45817 / CECT 9037 / DDB 130130 / EuI1c)</name>
    <name type="common">Frankia inefficax</name>
    <dbReference type="NCBI Taxonomy" id="298654"/>
    <lineage>
        <taxon>Bacteria</taxon>
        <taxon>Bacillati</taxon>
        <taxon>Actinomycetota</taxon>
        <taxon>Actinomycetes</taxon>
        <taxon>Frankiales</taxon>
        <taxon>Frankiaceae</taxon>
        <taxon>Pseudofrankia</taxon>
    </lineage>
</organism>
<keyword evidence="2" id="KW-0732">Signal</keyword>
<dbReference type="KEGG" id="fri:FraEuI1c_3515"/>
<dbReference type="OrthoDB" id="4502276at2"/>
<dbReference type="Pfam" id="PF13458">
    <property type="entry name" value="Peripla_BP_6"/>
    <property type="match status" value="1"/>
</dbReference>
<dbReference type="RefSeq" id="WP_013424642.1">
    <property type="nucleotide sequence ID" value="NC_014666.1"/>
</dbReference>
<dbReference type="PANTHER" id="PTHR30483">
    <property type="entry name" value="LEUCINE-SPECIFIC-BINDING PROTEIN"/>
    <property type="match status" value="1"/>
</dbReference>